<evidence type="ECO:0000256" key="4">
    <source>
        <dbReference type="ARBA" id="ARBA00022679"/>
    </source>
</evidence>
<dbReference type="PANTHER" id="PTHR43047:SF72">
    <property type="entry name" value="OSMOSENSING HISTIDINE PROTEIN KINASE SLN1"/>
    <property type="match status" value="1"/>
</dbReference>
<dbReference type="InterPro" id="IPR001789">
    <property type="entry name" value="Sig_transdc_resp-reg_receiver"/>
</dbReference>
<feature type="transmembrane region" description="Helical" evidence="8">
    <location>
        <begin position="368"/>
        <end position="387"/>
    </location>
</feature>
<evidence type="ECO:0000256" key="6">
    <source>
        <dbReference type="ARBA" id="ARBA00023012"/>
    </source>
</evidence>
<feature type="transmembrane region" description="Helical" evidence="8">
    <location>
        <begin position="464"/>
        <end position="485"/>
    </location>
</feature>
<dbReference type="InterPro" id="IPR011006">
    <property type="entry name" value="CheY-like_superfamily"/>
</dbReference>
<dbReference type="EMBL" id="JACHOA010000003">
    <property type="protein sequence ID" value="MBB4613575.1"/>
    <property type="molecule type" value="Genomic_DNA"/>
</dbReference>
<gene>
    <name evidence="11" type="ORF">GGR37_001850</name>
</gene>
<dbReference type="PANTHER" id="PTHR43047">
    <property type="entry name" value="TWO-COMPONENT HISTIDINE PROTEIN KINASE"/>
    <property type="match status" value="1"/>
</dbReference>
<evidence type="ECO:0000256" key="8">
    <source>
        <dbReference type="SAM" id="Phobius"/>
    </source>
</evidence>
<accession>A0A7W7AC58</accession>
<dbReference type="GO" id="GO:0000155">
    <property type="term" value="F:phosphorelay sensor kinase activity"/>
    <property type="evidence" value="ECO:0007669"/>
    <property type="project" value="InterPro"/>
</dbReference>
<keyword evidence="5 11" id="KW-0418">Kinase</keyword>
<feature type="modified residue" description="4-aspartylphosphate" evidence="7">
    <location>
        <position position="972"/>
    </location>
</feature>
<dbReference type="InterPro" id="IPR004358">
    <property type="entry name" value="Sig_transdc_His_kin-like_C"/>
</dbReference>
<feature type="transmembrane region" description="Helical" evidence="8">
    <location>
        <begin position="393"/>
        <end position="414"/>
    </location>
</feature>
<evidence type="ECO:0000256" key="7">
    <source>
        <dbReference type="PROSITE-ProRule" id="PRU00169"/>
    </source>
</evidence>
<dbReference type="Pfam" id="PF02518">
    <property type="entry name" value="HATPase_c"/>
    <property type="match status" value="1"/>
</dbReference>
<feature type="transmembrane region" description="Helical" evidence="8">
    <location>
        <begin position="57"/>
        <end position="78"/>
    </location>
</feature>
<reference evidence="11 12" key="1">
    <citation type="submission" date="2020-08" db="EMBL/GenBank/DDBJ databases">
        <title>Genomic Encyclopedia of Type Strains, Phase IV (KMG-IV): sequencing the most valuable type-strain genomes for metagenomic binning, comparative biology and taxonomic classification.</title>
        <authorList>
            <person name="Goeker M."/>
        </authorList>
    </citation>
    <scope>NUCLEOTIDE SEQUENCE [LARGE SCALE GENOMIC DNA]</scope>
    <source>
        <strain evidence="11 12">DSM 17507</strain>
    </source>
</reference>
<dbReference type="Proteomes" id="UP000538566">
    <property type="component" value="Unassembled WGS sequence"/>
</dbReference>
<sequence length="1130" mass="122078">MFARQTGQTEAMPRAVTIVPERRSYNQWVAGLTLDDHAHRQTAVAARHWSSRVVLQTALGTSASLVCEVIGATITLFYGMSVSVSAILAGCLLMFIASLPIAVQAARKGLDIDLITRGAGFGYLGSTITALIYASFTFLLFAIEASIMAVAVQDLTGIGIEFAYILCAIVVLPIALQGMRTISRFQIWSQPLWIVLQQMPLAYVFWRGGEVITAWADFTGIYAPRPQLVSFGLALSVLLSLLPRIGEQVEYLRFMPPRAVIGARRWWTAVVLGGPGWLLIGGAKLLLGSVLAAWAVSSGIAPDVAATPGAMFGEAFAPVAGSVRGGLVMTAVLVMVCQLKVNVTNAHAGAIAWSNVFSRLTHGYAARAVWLAFNVGLATTLLFFGIFRSMEIVLMLYSSLAAGWIGALSADLLVSGPLGLRPQVTEFQRAYLYDVNPVGTGAMLLSLVASALCQLGFAGEVAQAFAPVIGLFVAFAAAPALAAITRGRYYIARKRAPEEAAMQTCVICENRFERGDTAHCPVYSGPICSVCCTLETRCHDVCKEGSRATEQFTNLAERMLPRRLARYVHTTTGHFVGVAGAFTLANMLVLGLIGREYARVYPALATHVWSILFAVFLVFFFMSGVGSWFIVLAHESRRAAQDETRRHLGELEQEIVAHEATDAALQKAREVAEAANAAKSRYLVSVSHEIRSPLNSIYGYAQLLERGSDLKPEDAGRVICRSSEHLSNLVDGLLDIAQVEAGVLRLSRDTIRLPAFVEQIANMFRPQASAKGLKFQLETPKQLPEFVRGDQKRLRQVLINLISNAIKFTPAGSVTFRIGWRGEIATFEVIDTGIGIAPEDMDRIFGAFERGNSTSAAGQPGIGLGLAITSTLVHVMGGDLTVDSTLGEGTRFALRLMLSRPVTQPVQSHRADVISGYEGARRRVLVVDDDAAQAAVIENLLRPLGFTVMGARDGDTAIALAAATRPDIVFMDISMPGKTGWETAGLLRAAHGSALRIVMVSADAHQFRRGGDGHDPHDMFLTKPIELDSLLDALSWQLDLTWTVEDGSPRKVPAASVAELHLPAAALPFVPEIESLARIGNVRAIQNRLSELEDAVPDAARFVAHLRTSLECFDFKGLREALRRGVVQVQ</sequence>
<feature type="transmembrane region" description="Helical" evidence="8">
    <location>
        <begin position="266"/>
        <end position="295"/>
    </location>
</feature>
<keyword evidence="4" id="KW-0808">Transferase</keyword>
<feature type="transmembrane region" description="Helical" evidence="8">
    <location>
        <begin position="123"/>
        <end position="143"/>
    </location>
</feature>
<dbReference type="CDD" id="cd00082">
    <property type="entry name" value="HisKA"/>
    <property type="match status" value="1"/>
</dbReference>
<keyword evidence="8" id="KW-0812">Transmembrane</keyword>
<dbReference type="InterPro" id="IPR003661">
    <property type="entry name" value="HisK_dim/P_dom"/>
</dbReference>
<feature type="transmembrane region" description="Helical" evidence="8">
    <location>
        <begin position="84"/>
        <end position="103"/>
    </location>
</feature>
<dbReference type="FunFam" id="3.30.565.10:FF:000010">
    <property type="entry name" value="Sensor histidine kinase RcsC"/>
    <property type="match status" value="1"/>
</dbReference>
<dbReference type="GO" id="GO:0009927">
    <property type="term" value="F:histidine phosphotransfer kinase activity"/>
    <property type="evidence" value="ECO:0007669"/>
    <property type="project" value="TreeGrafter"/>
</dbReference>
<dbReference type="InterPro" id="IPR036890">
    <property type="entry name" value="HATPase_C_sf"/>
</dbReference>
<evidence type="ECO:0000256" key="3">
    <source>
        <dbReference type="ARBA" id="ARBA00022553"/>
    </source>
</evidence>
<evidence type="ECO:0000313" key="12">
    <source>
        <dbReference type="Proteomes" id="UP000538566"/>
    </source>
</evidence>
<dbReference type="InterPro" id="IPR003594">
    <property type="entry name" value="HATPase_dom"/>
</dbReference>
<feature type="transmembrane region" description="Helical" evidence="8">
    <location>
        <begin position="315"/>
        <end position="337"/>
    </location>
</feature>
<feature type="domain" description="Histidine kinase" evidence="9">
    <location>
        <begin position="685"/>
        <end position="900"/>
    </location>
</feature>
<dbReference type="Gene3D" id="1.10.4160.10">
    <property type="entry name" value="Hydantoin permease"/>
    <property type="match status" value="1"/>
</dbReference>
<dbReference type="SUPFAM" id="SSF52172">
    <property type="entry name" value="CheY-like"/>
    <property type="match status" value="1"/>
</dbReference>
<evidence type="ECO:0000259" key="10">
    <source>
        <dbReference type="PROSITE" id="PS50110"/>
    </source>
</evidence>
<dbReference type="SMART" id="SM00388">
    <property type="entry name" value="HisKA"/>
    <property type="match status" value="1"/>
</dbReference>
<proteinExistence type="predicted"/>
<dbReference type="SMART" id="SM00448">
    <property type="entry name" value="REC"/>
    <property type="match status" value="1"/>
</dbReference>
<dbReference type="Gene3D" id="1.10.287.130">
    <property type="match status" value="1"/>
</dbReference>
<dbReference type="PROSITE" id="PS50110">
    <property type="entry name" value="RESPONSE_REGULATORY"/>
    <property type="match status" value="1"/>
</dbReference>
<keyword evidence="12" id="KW-1185">Reference proteome</keyword>
<dbReference type="SUPFAM" id="SSF47384">
    <property type="entry name" value="Homodimeric domain of signal transducing histidine kinase"/>
    <property type="match status" value="1"/>
</dbReference>
<feature type="domain" description="Response regulatory" evidence="10">
    <location>
        <begin position="923"/>
        <end position="1038"/>
    </location>
</feature>
<evidence type="ECO:0000256" key="1">
    <source>
        <dbReference type="ARBA" id="ARBA00000085"/>
    </source>
</evidence>
<dbReference type="InterPro" id="IPR005467">
    <property type="entry name" value="His_kinase_dom"/>
</dbReference>
<evidence type="ECO:0000256" key="2">
    <source>
        <dbReference type="ARBA" id="ARBA00012438"/>
    </source>
</evidence>
<feature type="transmembrane region" description="Helical" evidence="8">
    <location>
        <begin position="609"/>
        <end position="631"/>
    </location>
</feature>
<dbReference type="Pfam" id="PF00072">
    <property type="entry name" value="Response_reg"/>
    <property type="match status" value="1"/>
</dbReference>
<keyword evidence="8" id="KW-0472">Membrane</keyword>
<comment type="catalytic activity">
    <reaction evidence="1">
        <text>ATP + protein L-histidine = ADP + protein N-phospho-L-histidine.</text>
        <dbReference type="EC" id="2.7.13.3"/>
    </reaction>
</comment>
<keyword evidence="6" id="KW-0902">Two-component regulatory system</keyword>
<dbReference type="Gene3D" id="3.30.565.10">
    <property type="entry name" value="Histidine kinase-like ATPase, C-terminal domain"/>
    <property type="match status" value="1"/>
</dbReference>
<comment type="caution">
    <text evidence="11">The sequence shown here is derived from an EMBL/GenBank/DDBJ whole genome shotgun (WGS) entry which is preliminary data.</text>
</comment>
<keyword evidence="8" id="KW-1133">Transmembrane helix</keyword>
<keyword evidence="3 7" id="KW-0597">Phosphoprotein</keyword>
<dbReference type="PRINTS" id="PR00344">
    <property type="entry name" value="BCTRLSENSOR"/>
</dbReference>
<name>A0A7W7AC58_9SPHN</name>
<dbReference type="PROSITE" id="PS50109">
    <property type="entry name" value="HIS_KIN"/>
    <property type="match status" value="1"/>
</dbReference>
<protein>
    <recommendedName>
        <fullName evidence="2">histidine kinase</fullName>
        <ecNumber evidence="2">2.7.13.3</ecNumber>
    </recommendedName>
</protein>
<dbReference type="Gene3D" id="3.40.50.2300">
    <property type="match status" value="1"/>
</dbReference>
<evidence type="ECO:0000259" key="9">
    <source>
        <dbReference type="PROSITE" id="PS50109"/>
    </source>
</evidence>
<dbReference type="InterPro" id="IPR036097">
    <property type="entry name" value="HisK_dim/P_sf"/>
</dbReference>
<evidence type="ECO:0000313" key="11">
    <source>
        <dbReference type="EMBL" id="MBB4613575.1"/>
    </source>
</evidence>
<dbReference type="SUPFAM" id="SSF55874">
    <property type="entry name" value="ATPase domain of HSP90 chaperone/DNA topoisomerase II/histidine kinase"/>
    <property type="match status" value="1"/>
</dbReference>
<dbReference type="SMART" id="SM00387">
    <property type="entry name" value="HATPase_c"/>
    <property type="match status" value="1"/>
</dbReference>
<feature type="transmembrane region" description="Helical" evidence="8">
    <location>
        <begin position="155"/>
        <end position="176"/>
    </location>
</feature>
<dbReference type="EC" id="2.7.13.3" evidence="2"/>
<dbReference type="CDD" id="cd17546">
    <property type="entry name" value="REC_hyHK_CKI1_RcsC-like"/>
    <property type="match status" value="1"/>
</dbReference>
<evidence type="ECO:0000256" key="5">
    <source>
        <dbReference type="ARBA" id="ARBA00022777"/>
    </source>
</evidence>
<feature type="transmembrane region" description="Helical" evidence="8">
    <location>
        <begin position="435"/>
        <end position="458"/>
    </location>
</feature>
<dbReference type="Pfam" id="PF00512">
    <property type="entry name" value="HisKA"/>
    <property type="match status" value="1"/>
</dbReference>
<organism evidence="11 12">
    <name type="scientific">Novosphingobium taihuense</name>
    <dbReference type="NCBI Taxonomy" id="260085"/>
    <lineage>
        <taxon>Bacteria</taxon>
        <taxon>Pseudomonadati</taxon>
        <taxon>Pseudomonadota</taxon>
        <taxon>Alphaproteobacteria</taxon>
        <taxon>Sphingomonadales</taxon>
        <taxon>Sphingomonadaceae</taxon>
        <taxon>Novosphingobium</taxon>
    </lineage>
</organism>
<dbReference type="AlphaFoldDB" id="A0A7W7AC58"/>
<feature type="transmembrane region" description="Helical" evidence="8">
    <location>
        <begin position="567"/>
        <end position="589"/>
    </location>
</feature>
<dbReference type="RefSeq" id="WP_246415547.1">
    <property type="nucleotide sequence ID" value="NZ_JACHOA010000003.1"/>
</dbReference>
<dbReference type="GO" id="GO:0005886">
    <property type="term" value="C:plasma membrane"/>
    <property type="evidence" value="ECO:0007669"/>
    <property type="project" value="TreeGrafter"/>
</dbReference>
<dbReference type="CDD" id="cd16922">
    <property type="entry name" value="HATPase_EvgS-ArcB-TorS-like"/>
    <property type="match status" value="1"/>
</dbReference>